<comment type="caution">
    <text evidence="1">The sequence shown here is derived from an EMBL/GenBank/DDBJ whole genome shotgun (WGS) entry which is preliminary data.</text>
</comment>
<dbReference type="EMBL" id="CAUEEQ010053939">
    <property type="protein sequence ID" value="CAJ0962006.1"/>
    <property type="molecule type" value="Genomic_DNA"/>
</dbReference>
<gene>
    <name evidence="1" type="ORF">RIMI_LOCUS18012317</name>
</gene>
<dbReference type="InterPro" id="IPR038775">
    <property type="entry name" value="SPMIP11"/>
</dbReference>
<evidence type="ECO:0000313" key="1">
    <source>
        <dbReference type="EMBL" id="CAJ0962006.1"/>
    </source>
</evidence>
<sequence>MAFLGLTGLGYQAPLRAAQAAGGDTAGENVKNGIKLPPLVPTSLYISYGKYRDTVRRHQHLRTPKQTQKIPLTTGQQYGWWLPRDPKEKPENLYPWIQCTRYPMINSPMTR</sequence>
<dbReference type="Pfam" id="PF22593">
    <property type="entry name" value="SPMIP11"/>
    <property type="match status" value="1"/>
</dbReference>
<dbReference type="Proteomes" id="UP001176940">
    <property type="component" value="Unassembled WGS sequence"/>
</dbReference>
<dbReference type="PANTHER" id="PTHR35263:SF1">
    <property type="entry name" value="TESTIS-EXPRESSED PROTEIN 49"/>
    <property type="match status" value="1"/>
</dbReference>
<keyword evidence="2" id="KW-1185">Reference proteome</keyword>
<dbReference type="PANTHER" id="PTHR35263">
    <property type="entry name" value="TESTIS-EXPRESSED PROTEIN 49"/>
    <property type="match status" value="1"/>
</dbReference>
<organism evidence="1 2">
    <name type="scientific">Ranitomeya imitator</name>
    <name type="common">mimic poison frog</name>
    <dbReference type="NCBI Taxonomy" id="111125"/>
    <lineage>
        <taxon>Eukaryota</taxon>
        <taxon>Metazoa</taxon>
        <taxon>Chordata</taxon>
        <taxon>Craniata</taxon>
        <taxon>Vertebrata</taxon>
        <taxon>Euteleostomi</taxon>
        <taxon>Amphibia</taxon>
        <taxon>Batrachia</taxon>
        <taxon>Anura</taxon>
        <taxon>Neobatrachia</taxon>
        <taxon>Hyloidea</taxon>
        <taxon>Dendrobatidae</taxon>
        <taxon>Dendrobatinae</taxon>
        <taxon>Ranitomeya</taxon>
    </lineage>
</organism>
<reference evidence="1" key="1">
    <citation type="submission" date="2023-07" db="EMBL/GenBank/DDBJ databases">
        <authorList>
            <person name="Stuckert A."/>
        </authorList>
    </citation>
    <scope>NUCLEOTIDE SEQUENCE</scope>
</reference>
<proteinExistence type="predicted"/>
<evidence type="ECO:0000313" key="2">
    <source>
        <dbReference type="Proteomes" id="UP001176940"/>
    </source>
</evidence>
<name>A0ABN9MA64_9NEOB</name>
<protein>
    <submittedName>
        <fullName evidence="1">Uncharacterized protein</fullName>
    </submittedName>
</protein>
<accession>A0ABN9MA64</accession>